<organism evidence="2 3">
    <name type="scientific">Embleya scabrispora</name>
    <dbReference type="NCBI Taxonomy" id="159449"/>
    <lineage>
        <taxon>Bacteria</taxon>
        <taxon>Bacillati</taxon>
        <taxon>Actinomycetota</taxon>
        <taxon>Actinomycetes</taxon>
        <taxon>Kitasatosporales</taxon>
        <taxon>Streptomycetaceae</taxon>
        <taxon>Embleya</taxon>
    </lineage>
</organism>
<dbReference type="Proteomes" id="UP000190037">
    <property type="component" value="Unassembled WGS sequence"/>
</dbReference>
<dbReference type="eggNOG" id="COG3628">
    <property type="taxonomic scope" value="Bacteria"/>
</dbReference>
<comment type="caution">
    <text evidence="2">The sequence shown here is derived from an EMBL/GenBank/DDBJ whole genome shotgun (WGS) entry which is preliminary data.</text>
</comment>
<dbReference type="AlphaFoldDB" id="A0A1T3NP84"/>
<dbReference type="Gene3D" id="3.10.450.40">
    <property type="match status" value="1"/>
</dbReference>
<keyword evidence="3" id="KW-1185">Reference proteome</keyword>
<dbReference type="STRING" id="159449.B4N89_39605"/>
<protein>
    <recommendedName>
        <fullName evidence="1">IraD/Gp25-like domain-containing protein</fullName>
    </recommendedName>
</protein>
<dbReference type="SUPFAM" id="SSF160719">
    <property type="entry name" value="gpW/gp25-like"/>
    <property type="match status" value="1"/>
</dbReference>
<dbReference type="Pfam" id="PF04965">
    <property type="entry name" value="GPW_gp25"/>
    <property type="match status" value="1"/>
</dbReference>
<accession>A0A1T3NP84</accession>
<evidence type="ECO:0000259" key="1">
    <source>
        <dbReference type="Pfam" id="PF04965"/>
    </source>
</evidence>
<evidence type="ECO:0000313" key="3">
    <source>
        <dbReference type="Proteomes" id="UP000190037"/>
    </source>
</evidence>
<gene>
    <name evidence="2" type="ORF">B4N89_39605</name>
</gene>
<dbReference type="InterPro" id="IPR007048">
    <property type="entry name" value="IraD/Gp25-like"/>
</dbReference>
<evidence type="ECO:0000313" key="2">
    <source>
        <dbReference type="EMBL" id="OPC78532.1"/>
    </source>
</evidence>
<name>A0A1T3NP84_9ACTN</name>
<sequence length="143" mass="15588">MNPDPARRTPDDAAVLGRGWAAPAHLDPLGEAAQASGPEKVRQSVLLILGTRRGERVMRPDFGAGLEDLLFEPVTAATAAVVRLRVERGLIAWEPRIDVLGVEVSVADRAAGRLDVGIDYRIRATNTFYNLVYPFYLHEGAAR</sequence>
<proteinExistence type="predicted"/>
<feature type="domain" description="IraD/Gp25-like" evidence="1">
    <location>
        <begin position="36"/>
        <end position="126"/>
    </location>
</feature>
<dbReference type="EMBL" id="MWQN01000003">
    <property type="protein sequence ID" value="OPC78532.1"/>
    <property type="molecule type" value="Genomic_DNA"/>
</dbReference>
<reference evidence="2 3" key="1">
    <citation type="submission" date="2017-03" db="EMBL/GenBank/DDBJ databases">
        <title>Draft genome sequence of Streptomyces scabrisporus NF3, endophyte isolated from Amphipterygium adstringens.</title>
        <authorList>
            <person name="Vazquez M."/>
            <person name="Ceapa C.D."/>
            <person name="Rodriguez Luna D."/>
            <person name="Sanchez Esquivel S."/>
        </authorList>
    </citation>
    <scope>NUCLEOTIDE SEQUENCE [LARGE SCALE GENOMIC DNA]</scope>
    <source>
        <strain evidence="2 3">NF3</strain>
    </source>
</reference>